<protein>
    <submittedName>
        <fullName evidence="1">DUF1572 family protein</fullName>
    </submittedName>
</protein>
<dbReference type="RefSeq" id="WP_274588612.1">
    <property type="nucleotide sequence ID" value="NZ_JARAOX010000123.1"/>
</dbReference>
<gene>
    <name evidence="1" type="ORF">PVE99_03735</name>
</gene>
<sequence>MGIETNYLRYTLKTFQSMKKLGERAMDQLNQEELHISPNEESNSIAIIVKHMWGNMLSRWTDFLTTDGEKINRNRDEEFSGGFPSKVSLYQAWNQGWDALFITLNSLEEKDLEKTIYIRGEAHSVIGAIERQVSHYSYHIGQIVYVGKLLKNEKWKCLSVPMGKSNEYTEKLISKNKNLKDK</sequence>
<dbReference type="InterPro" id="IPR011466">
    <property type="entry name" value="DUF1572"/>
</dbReference>
<accession>A0ABD4WMS2</accession>
<name>A0ABD4WMS2_PRIMG</name>
<comment type="caution">
    <text evidence="1">The sequence shown here is derived from an EMBL/GenBank/DDBJ whole genome shotgun (WGS) entry which is preliminary data.</text>
</comment>
<reference evidence="1 2" key="1">
    <citation type="submission" date="2023-02" db="EMBL/GenBank/DDBJ databases">
        <authorList>
            <person name="Olszewska D."/>
        </authorList>
    </citation>
    <scope>NUCLEOTIDE SEQUENCE [LARGE SCALE GENOMIC DNA]</scope>
    <source>
        <strain evidence="1 2">FDU301</strain>
    </source>
</reference>
<dbReference type="SUPFAM" id="SSF109854">
    <property type="entry name" value="DinB/YfiT-like putative metalloenzymes"/>
    <property type="match status" value="1"/>
</dbReference>
<dbReference type="AlphaFoldDB" id="A0ABD4WMS2"/>
<dbReference type="Pfam" id="PF07609">
    <property type="entry name" value="DUF1572"/>
    <property type="match status" value="1"/>
</dbReference>
<proteinExistence type="predicted"/>
<evidence type="ECO:0000313" key="1">
    <source>
        <dbReference type="EMBL" id="MDD9781518.1"/>
    </source>
</evidence>
<organism evidence="1 2">
    <name type="scientific">Priestia megaterium</name>
    <name type="common">Bacillus megaterium</name>
    <dbReference type="NCBI Taxonomy" id="1404"/>
    <lineage>
        <taxon>Bacteria</taxon>
        <taxon>Bacillati</taxon>
        <taxon>Bacillota</taxon>
        <taxon>Bacilli</taxon>
        <taxon>Bacillales</taxon>
        <taxon>Bacillaceae</taxon>
        <taxon>Priestia</taxon>
    </lineage>
</organism>
<dbReference type="EMBL" id="JARAOX010000123">
    <property type="protein sequence ID" value="MDD9781518.1"/>
    <property type="molecule type" value="Genomic_DNA"/>
</dbReference>
<dbReference type="Proteomes" id="UP001213771">
    <property type="component" value="Unassembled WGS sequence"/>
</dbReference>
<dbReference type="InterPro" id="IPR034660">
    <property type="entry name" value="DinB/YfiT-like"/>
</dbReference>
<evidence type="ECO:0000313" key="2">
    <source>
        <dbReference type="Proteomes" id="UP001213771"/>
    </source>
</evidence>
<dbReference type="Gene3D" id="1.20.120.450">
    <property type="entry name" value="dinb family like domain"/>
    <property type="match status" value="1"/>
</dbReference>